<dbReference type="EMBL" id="BAABME010015815">
    <property type="protein sequence ID" value="GAA0143093.1"/>
    <property type="molecule type" value="Genomic_DNA"/>
</dbReference>
<protein>
    <submittedName>
        <fullName evidence="2">Uncharacterized protein</fullName>
    </submittedName>
</protein>
<name>A0AAV3NVU3_LITER</name>
<reference evidence="2 3" key="1">
    <citation type="submission" date="2024-01" db="EMBL/GenBank/DDBJ databases">
        <title>The complete chloroplast genome sequence of Lithospermum erythrorhizon: insights into the phylogenetic relationship among Boraginaceae species and the maternal lineages of purple gromwells.</title>
        <authorList>
            <person name="Okada T."/>
            <person name="Watanabe K."/>
        </authorList>
    </citation>
    <scope>NUCLEOTIDE SEQUENCE [LARGE SCALE GENOMIC DNA]</scope>
</reference>
<accession>A0AAV3NVU3</accession>
<feature type="region of interest" description="Disordered" evidence="1">
    <location>
        <begin position="183"/>
        <end position="208"/>
    </location>
</feature>
<organism evidence="2 3">
    <name type="scientific">Lithospermum erythrorhizon</name>
    <name type="common">Purple gromwell</name>
    <name type="synonym">Lithospermum officinale var. erythrorhizon</name>
    <dbReference type="NCBI Taxonomy" id="34254"/>
    <lineage>
        <taxon>Eukaryota</taxon>
        <taxon>Viridiplantae</taxon>
        <taxon>Streptophyta</taxon>
        <taxon>Embryophyta</taxon>
        <taxon>Tracheophyta</taxon>
        <taxon>Spermatophyta</taxon>
        <taxon>Magnoliopsida</taxon>
        <taxon>eudicotyledons</taxon>
        <taxon>Gunneridae</taxon>
        <taxon>Pentapetalae</taxon>
        <taxon>asterids</taxon>
        <taxon>lamiids</taxon>
        <taxon>Boraginales</taxon>
        <taxon>Boraginaceae</taxon>
        <taxon>Boraginoideae</taxon>
        <taxon>Lithospermeae</taxon>
        <taxon>Lithospermum</taxon>
    </lineage>
</organism>
<comment type="caution">
    <text evidence="2">The sequence shown here is derived from an EMBL/GenBank/DDBJ whole genome shotgun (WGS) entry which is preliminary data.</text>
</comment>
<evidence type="ECO:0000256" key="1">
    <source>
        <dbReference type="SAM" id="MobiDB-lite"/>
    </source>
</evidence>
<evidence type="ECO:0000313" key="2">
    <source>
        <dbReference type="EMBL" id="GAA0143093.1"/>
    </source>
</evidence>
<proteinExistence type="predicted"/>
<evidence type="ECO:0000313" key="3">
    <source>
        <dbReference type="Proteomes" id="UP001454036"/>
    </source>
</evidence>
<sequence>MDLSLWDAPVVEVAEDSHFYIRNDWYRDIHFGYGQDVIEEEAMNTTSCMQVLKILLAKADAESMQIEDNISVLEASLSSANMELSDLCSVIRERTDCLEESIQSCKDVCDEHDCGLQLQSHTESPNRVHEITKSLPCEDMEHKNEQFGSATVIIPSIQPGLVGKKEDSTQNSESHVVEKRIEDLDSLDKGVNQNPHDKPQHHMGKNPEVSLNVNHSSYFLLATLSMEEKQVHC</sequence>
<dbReference type="Proteomes" id="UP001454036">
    <property type="component" value="Unassembled WGS sequence"/>
</dbReference>
<gene>
    <name evidence="2" type="ORF">LIER_35680</name>
</gene>
<keyword evidence="3" id="KW-1185">Reference proteome</keyword>
<dbReference type="AlphaFoldDB" id="A0AAV3NVU3"/>